<evidence type="ECO:0000313" key="6">
    <source>
        <dbReference type="EMBL" id="RXZ54404.1"/>
    </source>
</evidence>
<evidence type="ECO:0000256" key="2">
    <source>
        <dbReference type="SAM" id="Phobius"/>
    </source>
</evidence>
<feature type="region of interest" description="Disordered" evidence="1">
    <location>
        <begin position="1"/>
        <end position="22"/>
    </location>
</feature>
<dbReference type="Proteomes" id="UP000293345">
    <property type="component" value="Unassembled WGS sequence"/>
</dbReference>
<dbReference type="SMART" id="SM00564">
    <property type="entry name" value="PQQ"/>
    <property type="match status" value="4"/>
</dbReference>
<evidence type="ECO:0000259" key="5">
    <source>
        <dbReference type="Pfam" id="PF20578"/>
    </source>
</evidence>
<proteinExistence type="predicted"/>
<dbReference type="Pfam" id="PF20578">
    <property type="entry name" value="aBig_2"/>
    <property type="match status" value="1"/>
</dbReference>
<dbReference type="InterPro" id="IPR011047">
    <property type="entry name" value="Quinoprotein_ADH-like_sf"/>
</dbReference>
<dbReference type="EMBL" id="SDPW01000001">
    <property type="protein sequence ID" value="RXZ54404.1"/>
    <property type="molecule type" value="Genomic_DNA"/>
</dbReference>
<feature type="domain" description="Transcobalamin-like C-terminal" evidence="4">
    <location>
        <begin position="1432"/>
        <end position="1513"/>
    </location>
</feature>
<dbReference type="Pfam" id="PF14478">
    <property type="entry name" value="DUF4430"/>
    <property type="match status" value="2"/>
</dbReference>
<accession>A0A4Q2K465</accession>
<name>A0A4Q2K465_9ACTN</name>
<dbReference type="InterPro" id="IPR027954">
    <property type="entry name" value="Transcobalamin-like_C"/>
</dbReference>
<dbReference type="InterPro" id="IPR046780">
    <property type="entry name" value="aBig_2"/>
</dbReference>
<feature type="transmembrane region" description="Helical" evidence="2">
    <location>
        <begin position="2303"/>
        <end position="2324"/>
    </location>
</feature>
<dbReference type="Gene3D" id="2.130.10.10">
    <property type="entry name" value="YVTN repeat-like/Quinoprotein amine dehydrogenase"/>
    <property type="match status" value="1"/>
</dbReference>
<dbReference type="Gene3D" id="2.60.40.2700">
    <property type="match status" value="4"/>
</dbReference>
<feature type="domain" description="Pyrrolo-quinoline quinone repeat" evidence="3">
    <location>
        <begin position="1797"/>
        <end position="1939"/>
    </location>
</feature>
<feature type="domain" description="Transcobalamin-like C-terminal" evidence="4">
    <location>
        <begin position="1571"/>
        <end position="1637"/>
    </location>
</feature>
<dbReference type="InterPro" id="IPR018391">
    <property type="entry name" value="PQQ_b-propeller_rpt"/>
</dbReference>
<dbReference type="InterPro" id="IPR015943">
    <property type="entry name" value="WD40/YVTN_repeat-like_dom_sf"/>
</dbReference>
<evidence type="ECO:0000256" key="1">
    <source>
        <dbReference type="SAM" id="MobiDB-lite"/>
    </source>
</evidence>
<feature type="domain" description="Atrophied bacterial Ig" evidence="5">
    <location>
        <begin position="1025"/>
        <end position="1101"/>
    </location>
</feature>
<keyword evidence="2" id="KW-1133">Transmembrane helix</keyword>
<dbReference type="SUPFAM" id="SSF50998">
    <property type="entry name" value="Quinoprotein alcohol dehydrogenase-like"/>
    <property type="match status" value="1"/>
</dbReference>
<comment type="caution">
    <text evidence="6">The sequence shown here is derived from an EMBL/GenBank/DDBJ whole genome shotgun (WGS) entry which is preliminary data.</text>
</comment>
<keyword evidence="7" id="KW-1185">Reference proteome</keyword>
<feature type="compositionally biased region" description="Polar residues" evidence="1">
    <location>
        <begin position="2276"/>
        <end position="2294"/>
    </location>
</feature>
<keyword evidence="2" id="KW-0812">Transmembrane</keyword>
<keyword evidence="2" id="KW-0472">Membrane</keyword>
<protein>
    <submittedName>
        <fullName evidence="6">DUF4430 domain-containing protein</fullName>
    </submittedName>
</protein>
<reference evidence="6 7" key="1">
    <citation type="submission" date="2019-01" db="EMBL/GenBank/DDBJ databases">
        <title>Senegalimassilia sp. nov. KGMB04484 isolated human feces.</title>
        <authorList>
            <person name="Han K.-I."/>
            <person name="Kim J.-S."/>
            <person name="Lee K.C."/>
            <person name="Suh M.K."/>
            <person name="Eom M.K."/>
            <person name="Lee J.H."/>
            <person name="Park S.-H."/>
            <person name="Kang S.W."/>
            <person name="Park J.-E."/>
            <person name="Oh B.S."/>
            <person name="Yu S.Y."/>
            <person name="Choi S.-H."/>
            <person name="Lee D.H."/>
            <person name="Yoon H."/>
            <person name="Kim B.-Y."/>
            <person name="Lee J.H."/>
            <person name="Lee J.-S."/>
        </authorList>
    </citation>
    <scope>NUCLEOTIDE SEQUENCE [LARGE SCALE GENOMIC DNA]</scope>
    <source>
        <strain evidence="6 7">KGMB04484</strain>
    </source>
</reference>
<evidence type="ECO:0000313" key="7">
    <source>
        <dbReference type="Proteomes" id="UP000293345"/>
    </source>
</evidence>
<organism evidence="6 7">
    <name type="scientific">Senegalimassilia faecalis</name>
    <dbReference type="NCBI Taxonomy" id="2509433"/>
    <lineage>
        <taxon>Bacteria</taxon>
        <taxon>Bacillati</taxon>
        <taxon>Actinomycetota</taxon>
        <taxon>Coriobacteriia</taxon>
        <taxon>Coriobacteriales</taxon>
        <taxon>Coriobacteriaceae</taxon>
        <taxon>Senegalimassilia</taxon>
    </lineage>
</organism>
<sequence>MAQASPQAAEASGVTDNATAPAVQSDVTLTSSAKVYIQDKQDKDSTWSNKYGSLSAGDVLWANMYDDVETTDYWGDPDTETKSIANPGTWTYTWLAGTEKSGTIDSYTEEVGHEQSLTVTSEMAGKYFICKVTANGKDYYGPAKSYGEGVNANYIPGPVLAVGQASLYNVKLSNSTPSVGDALTATAYTDYSTSASADINVTFTWYSSSSSSGTWTKIEGETGATLTLTDALQGKYIKVVASAGVNDVEAKTSEAVMAAGAVKLAGVKLTASSKEVGATLTAAAYAGSSYSPTYVDNSKVTYTWKYYKGTSAPNSSTTWTDIPGVVGSTFTVTDDYVGCYITVSAKAGANTVTFGSYPDCGVGPFKLAGAVDIYSAVLADAESGSTGYIYTADQTVRALAREQGAASGVYIDSEKLIYQWQVSDSETGTYTNIEGATNQVLPLSAYEGNFVKCVITAKVGGSTYPTKPTKKIAAPGSVNVSSVKLSASGKVNVGDTITATATASGTDVSDSDRVTWQWYWGESGTTCTNKIEGATSRSFTVTDAYEGKYLVAAADGGFGEQTSSSVGPAVQPGSVTLYKVEVTGSAKVGATLTATAYKSSYTQVASTDRVSYQWQYADTKTTADSAFKDIAGATGATYQITDAMVGKYLRVKVVSDGTVVSTQKPGYYGSGTTPVDPLGPVTIAGQYTLTAVELQNAYSALLQVGATINPQAKVASGYYDKDAPEDAKLTYTWYAKGEGDADWQQVTEGVAADGSLTIGTALVGKSLKVTAYSLDNTVEWASGTTVTPAGQYNLLRVTTTPQSISSSTHVVAGDTVSAQAQAVRADGSSTTGVTVKDGVEFTWYVADKADGSFSALEGVTGASIAAPDAAAGKYLKVVAESGSSRVETVFANPVIDRTSLEALAQKLSAANFKPTPTYGEDTNINDVLSAKIAELGFEGVSVKVKSASFTVSNDKATVGISAEDDTNGNITYFYMDPNDYSGYTFDSLRSASVSFVLSKDGQSIDYKPGNITVPWNEDMLEQLLDNAAQDLAIGFASGDTADAVTGNLSLPYRAGSNSKFEVTWESNSNQINISGYGWSNYSGKVVRTASDRDVTLTATVKLMPNVGGSGNGAEVTGEHAFSITVKGDPQKVAAEKAALQAKVDAGFTYDQVKNYGTDTVANKDGLTSDLQMPTTRNLDIDGKCYEVKYAASTDDVTFNGYKGTVYQPQPGEQSANTKITLTVTDKSNPEITASKTLDYAVAPLSQAELDAELSLMEQAKAGYAQAILNGQDASKVTANMHAFQKAYLDADGNLAWSYDRATTDATGLGIVPVELPGYDDMSGNDWRLFKSSNSAVITSENLLVKQPEYNTKVTITSSLSSEKFARYAQRYPDNATYAKLANQQVEATVTVIGTSGIVNPIVNATCSVIGVDAQGNQQTWAAAQPFELANGSTAADMTIKLFNQVGLVADYDPDTAYGFYLKSITSPFDSNLTLGYDATTYKYWQLFVNGKAASAGASGIQLEEGDSIIWCYSAYGDPAPSDKLSVSFQVVGQDADGAQQMWAAPQTASMPEGSTAADLSELMFAQAGIKADTGKGSYGWYLNSLTSPFEGGPTLSSEQVDASTWKYWQFFINGQLANVMAGNYTLQAGDTVTWVYGADGVMPGQVSVAMQVFGKGANGKAERWADESRHVFLEGTKIGDVVDGYLTDCGLNPVLFGDSDAWVLFSLQSPFDSGRVLSRKWHVIVNGNDIDTFKNGSIEFKTGDSVAFVYGSETVPDLDEVVIDPSAERPNWKADWAGDTSRPTSAATPTDFLKNSWTFNWKQHGTNLYSNASEPIIVNGYIYLAVDKQLLKIDAATGVKLAQAPLAGSIGYTTRPVYAQGVVMVPLDGGAVQALTADTLTTVWLTDAVSSKAQSSSQITVDGNYVYVGTGEYVGASTYNNGYLTCINILTGAIAWQHRNADEGYYWNGAVVAGGYAVVSTSAGTIEVLDRSTGAVASTLALGASVNSACVVSSDGSTIYVVSRDGKLHVLKIETGATSRSGVASYASMAPGGIISEEKVVDLGLTGSACTPTVADGVMYVGGESASGAVLAMVDLATLSIKTIANADGKAIPCGNPGMGGIKAAPLVSVRNGATYVYFTVNYGVLDDNGNCIGGGGVYRYKVGESEAQLVYDAAGHNNYCDSPVIADAAGNLYYINDSGTLFKLAGGGTTPVPMPDPTPDPAPKPTPKPDPSPEPKPTPKPATDPGDSTIPQGGLVAPTQLPLAGAPVATSAQTAQPAVDQASAEASDAGKASAEQYSATATTSESRAVTDQGEQAPAAPSWPFIVLGVGVAGAIGTCVWLIVAKRRARSKKA</sequence>
<dbReference type="Gene3D" id="2.170.130.30">
    <property type="match status" value="2"/>
</dbReference>
<dbReference type="InterPro" id="IPR002372">
    <property type="entry name" value="PQQ_rpt_dom"/>
</dbReference>
<evidence type="ECO:0000259" key="3">
    <source>
        <dbReference type="Pfam" id="PF13360"/>
    </source>
</evidence>
<gene>
    <name evidence="6" type="ORF">ET524_07875</name>
</gene>
<dbReference type="Pfam" id="PF13360">
    <property type="entry name" value="PQQ_2"/>
    <property type="match status" value="1"/>
</dbReference>
<evidence type="ECO:0000259" key="4">
    <source>
        <dbReference type="Pfam" id="PF14478"/>
    </source>
</evidence>
<feature type="region of interest" description="Disordered" evidence="1">
    <location>
        <begin position="2187"/>
        <end position="2298"/>
    </location>
</feature>
<feature type="compositionally biased region" description="Pro residues" evidence="1">
    <location>
        <begin position="2193"/>
        <end position="2223"/>
    </location>
</feature>